<evidence type="ECO:0000259" key="1">
    <source>
        <dbReference type="Pfam" id="PF13449"/>
    </source>
</evidence>
<proteinExistence type="predicted"/>
<name>A0A543F9V7_9NOCA</name>
<dbReference type="Proteomes" id="UP000316331">
    <property type="component" value="Unassembled WGS sequence"/>
</dbReference>
<keyword evidence="3" id="KW-1185">Reference proteome</keyword>
<dbReference type="EMBL" id="VFPG01000001">
    <property type="protein sequence ID" value="TQM30599.1"/>
    <property type="molecule type" value="Genomic_DNA"/>
</dbReference>
<dbReference type="Pfam" id="PF13449">
    <property type="entry name" value="Phytase-like"/>
    <property type="match status" value="1"/>
</dbReference>
<sequence>MNVTRITTVLAAITLGGAATCGVPGVMGHAQDSPITVRHLGMSTLPDDFEFAGQRVGGLSGIDYSQGRKAYLAISDNRGEAGPVRAYTLRLPIDDDGQLGTPEFEKLITLSDTNGSPYAARTVDPESVRWTPNHKGMIYTSEGEAKVGRAGFVREADLDGRYVRDLPVPEAFTPRLESDRQTAGIRDNLGFESMDLAQGSSSVVALSENALVQDGAAASTEAESRSRLVRVHRTTGENLGEFVYPVDKVAPGGMPVATGVAEILSISADRYLTLERSNVPGLGFTARIYETSTAGADSVTGAHAAPPTARPMTKTLLFDFRANGIDPQCAEGMTWGPTLRGGQRSLIVVSDNNFGLAGSTAFHLLAVGGMD</sequence>
<dbReference type="InterPro" id="IPR027372">
    <property type="entry name" value="Phytase-like_dom"/>
</dbReference>
<evidence type="ECO:0000313" key="3">
    <source>
        <dbReference type="Proteomes" id="UP000316331"/>
    </source>
</evidence>
<dbReference type="AlphaFoldDB" id="A0A543F9V7"/>
<comment type="caution">
    <text evidence="2">The sequence shown here is derived from an EMBL/GenBank/DDBJ whole genome shotgun (WGS) entry which is preliminary data.</text>
</comment>
<organism evidence="2 3">
    <name type="scientific">Nocardia bhagyanarayanae</name>
    <dbReference type="NCBI Taxonomy" id="1215925"/>
    <lineage>
        <taxon>Bacteria</taxon>
        <taxon>Bacillati</taxon>
        <taxon>Actinomycetota</taxon>
        <taxon>Actinomycetes</taxon>
        <taxon>Mycobacteriales</taxon>
        <taxon>Nocardiaceae</taxon>
        <taxon>Nocardia</taxon>
    </lineage>
</organism>
<evidence type="ECO:0000313" key="2">
    <source>
        <dbReference type="EMBL" id="TQM30599.1"/>
    </source>
</evidence>
<accession>A0A543F9V7</accession>
<reference evidence="2 3" key="1">
    <citation type="submission" date="2019-06" db="EMBL/GenBank/DDBJ databases">
        <title>Sequencing the genomes of 1000 actinobacteria strains.</title>
        <authorList>
            <person name="Klenk H.-P."/>
        </authorList>
    </citation>
    <scope>NUCLEOTIDE SEQUENCE [LARGE SCALE GENOMIC DNA]</scope>
    <source>
        <strain evidence="2 3">DSM 103495</strain>
    </source>
</reference>
<protein>
    <submittedName>
        <fullName evidence="2">3-phytase</fullName>
    </submittedName>
</protein>
<gene>
    <name evidence="2" type="ORF">FB390_2233</name>
</gene>
<feature type="domain" description="Phytase-like" evidence="1">
    <location>
        <begin position="54"/>
        <end position="354"/>
    </location>
</feature>